<keyword evidence="1" id="KW-0472">Membrane</keyword>
<evidence type="ECO:0000256" key="1">
    <source>
        <dbReference type="SAM" id="Phobius"/>
    </source>
</evidence>
<keyword evidence="3" id="KW-1185">Reference proteome</keyword>
<name>A0AB34AKI4_STAUR</name>
<evidence type="ECO:0000313" key="2">
    <source>
        <dbReference type="EMBL" id="GEQ02984.1"/>
    </source>
</evidence>
<accession>A0AB34AKI4</accession>
<dbReference type="RefSeq" id="WP_155390677.1">
    <property type="nucleotide sequence ID" value="NZ_BKAW01000007.1"/>
</dbReference>
<protein>
    <submittedName>
        <fullName evidence="2">Uncharacterized protein</fullName>
    </submittedName>
</protein>
<dbReference type="EMBL" id="BKAW01000007">
    <property type="protein sequence ID" value="GEQ02984.1"/>
    <property type="molecule type" value="Genomic_DNA"/>
</dbReference>
<keyword evidence="1" id="KW-0812">Transmembrane</keyword>
<organism evidence="2 3">
    <name type="scientific">Staphylococcus ureilyticus</name>
    <name type="common">Staphylococcus cohnii subsp. urealyticus</name>
    <dbReference type="NCBI Taxonomy" id="94138"/>
    <lineage>
        <taxon>Bacteria</taxon>
        <taxon>Bacillati</taxon>
        <taxon>Bacillota</taxon>
        <taxon>Bacilli</taxon>
        <taxon>Bacillales</taxon>
        <taxon>Staphylococcaceae</taxon>
        <taxon>Staphylococcus</taxon>
        <taxon>Staphylococcus cohnii species complex</taxon>
    </lineage>
</organism>
<evidence type="ECO:0000313" key="3">
    <source>
        <dbReference type="Proteomes" id="UP000321839"/>
    </source>
</evidence>
<dbReference type="AlphaFoldDB" id="A0AB34AKI4"/>
<comment type="caution">
    <text evidence="2">The sequence shown here is derived from an EMBL/GenBank/DDBJ whole genome shotgun (WGS) entry which is preliminary data.</text>
</comment>
<feature type="transmembrane region" description="Helical" evidence="1">
    <location>
        <begin position="31"/>
        <end position="48"/>
    </location>
</feature>
<reference evidence="2 3" key="1">
    <citation type="submission" date="2019-07" db="EMBL/GenBank/DDBJ databases">
        <title>Whole genome shotgun sequence of Staphylococcus cohnii subsp. urealyticus NBRC 109766.</title>
        <authorList>
            <person name="Hosoyama A."/>
            <person name="Uohara A."/>
            <person name="Ohji S."/>
            <person name="Ichikawa N."/>
        </authorList>
    </citation>
    <scope>NUCLEOTIDE SEQUENCE [LARGE SCALE GENOMIC DNA]</scope>
    <source>
        <strain evidence="2 3">NBRC 109766</strain>
    </source>
</reference>
<dbReference type="Proteomes" id="UP000321839">
    <property type="component" value="Unassembled WGS sequence"/>
</dbReference>
<keyword evidence="1" id="KW-1133">Transmembrane helix</keyword>
<gene>
    <name evidence="2" type="ORF">SCO02_14250</name>
</gene>
<proteinExistence type="predicted"/>
<sequence length="53" mass="6162">MNLVIIVAILLYVIGIHQYFNIGKDFKYPSIIYFIVGFILYIVAMVQYKADLC</sequence>